<dbReference type="FunFam" id="3.30.70.270:FF:000001">
    <property type="entry name" value="Diguanylate cyclase domain protein"/>
    <property type="match status" value="1"/>
</dbReference>
<evidence type="ECO:0000256" key="3">
    <source>
        <dbReference type="SAM" id="MobiDB-lite"/>
    </source>
</evidence>
<dbReference type="InterPro" id="IPR003018">
    <property type="entry name" value="GAF"/>
</dbReference>
<evidence type="ECO:0000313" key="6">
    <source>
        <dbReference type="EMBL" id="PKR52247.1"/>
    </source>
</evidence>
<dbReference type="InterPro" id="IPR029787">
    <property type="entry name" value="Nucleotide_cyclase"/>
</dbReference>
<comment type="caution">
    <text evidence="5">The sequence shown here is derived from an EMBL/GenBank/DDBJ whole genome shotgun (WGS) entry which is preliminary data.</text>
</comment>
<evidence type="ECO:0000256" key="2">
    <source>
        <dbReference type="ARBA" id="ARBA00034247"/>
    </source>
</evidence>
<dbReference type="SUPFAM" id="SSF55781">
    <property type="entry name" value="GAF domain-like"/>
    <property type="match status" value="1"/>
</dbReference>
<dbReference type="InterPro" id="IPR029016">
    <property type="entry name" value="GAF-like_dom_sf"/>
</dbReference>
<dbReference type="EMBL" id="JAEKJW010000001">
    <property type="protein sequence ID" value="MBN8195787.1"/>
    <property type="molecule type" value="Genomic_DNA"/>
</dbReference>
<dbReference type="Pfam" id="PF00990">
    <property type="entry name" value="GGDEF"/>
    <property type="match status" value="1"/>
</dbReference>
<organism evidence="5 8">
    <name type="scientific">Thalassospira povalilytica</name>
    <dbReference type="NCBI Taxonomy" id="732237"/>
    <lineage>
        <taxon>Bacteria</taxon>
        <taxon>Pseudomonadati</taxon>
        <taxon>Pseudomonadota</taxon>
        <taxon>Alphaproteobacteria</taxon>
        <taxon>Rhodospirillales</taxon>
        <taxon>Thalassospiraceae</taxon>
        <taxon>Thalassospira</taxon>
    </lineage>
</organism>
<dbReference type="InterPro" id="IPR050469">
    <property type="entry name" value="Diguanylate_Cyclase"/>
</dbReference>
<dbReference type="EMBL" id="PGTS01000001">
    <property type="protein sequence ID" value="PKR52247.1"/>
    <property type="molecule type" value="Genomic_DNA"/>
</dbReference>
<comment type="catalytic activity">
    <reaction evidence="2">
        <text>2 GTP = 3',3'-c-di-GMP + 2 diphosphate</text>
        <dbReference type="Rhea" id="RHEA:24898"/>
        <dbReference type="ChEBI" id="CHEBI:33019"/>
        <dbReference type="ChEBI" id="CHEBI:37565"/>
        <dbReference type="ChEBI" id="CHEBI:58805"/>
        <dbReference type="EC" id="2.7.7.65"/>
    </reaction>
</comment>
<dbReference type="InterPro" id="IPR043128">
    <property type="entry name" value="Rev_trsase/Diguanyl_cyclase"/>
</dbReference>
<dbReference type="SUPFAM" id="SSF55073">
    <property type="entry name" value="Nucleotide cyclase"/>
    <property type="match status" value="1"/>
</dbReference>
<accession>A0A8I1SGR5</accession>
<evidence type="ECO:0000313" key="5">
    <source>
        <dbReference type="EMBL" id="MBN8195787.1"/>
    </source>
</evidence>
<dbReference type="PANTHER" id="PTHR45138:SF9">
    <property type="entry name" value="DIGUANYLATE CYCLASE DGCM-RELATED"/>
    <property type="match status" value="1"/>
</dbReference>
<dbReference type="AlphaFoldDB" id="A0A8I1SGR5"/>
<dbReference type="RefSeq" id="WP_101245426.1">
    <property type="nucleotide sequence ID" value="NZ_JAEKJW010000001.1"/>
</dbReference>
<gene>
    <name evidence="6" type="ORF">CU041_01125</name>
    <name evidence="5" type="ORF">JF547_04825</name>
</gene>
<protein>
    <recommendedName>
        <fullName evidence="1">diguanylate cyclase</fullName>
        <ecNumber evidence="1">2.7.7.65</ecNumber>
    </recommendedName>
</protein>
<dbReference type="InterPro" id="IPR000160">
    <property type="entry name" value="GGDEF_dom"/>
</dbReference>
<dbReference type="PROSITE" id="PS50887">
    <property type="entry name" value="GGDEF"/>
    <property type="match status" value="1"/>
</dbReference>
<dbReference type="SMART" id="SM00065">
    <property type="entry name" value="GAF"/>
    <property type="match status" value="1"/>
</dbReference>
<dbReference type="Gene3D" id="3.30.450.40">
    <property type="match status" value="1"/>
</dbReference>
<evidence type="ECO:0000313" key="8">
    <source>
        <dbReference type="Proteomes" id="UP000664405"/>
    </source>
</evidence>
<dbReference type="SMART" id="SM00267">
    <property type="entry name" value="GGDEF"/>
    <property type="match status" value="1"/>
</dbReference>
<dbReference type="Proteomes" id="UP000664405">
    <property type="component" value="Unassembled WGS sequence"/>
</dbReference>
<dbReference type="CDD" id="cd01949">
    <property type="entry name" value="GGDEF"/>
    <property type="match status" value="1"/>
</dbReference>
<dbReference type="Pfam" id="PF01590">
    <property type="entry name" value="GAF"/>
    <property type="match status" value="1"/>
</dbReference>
<dbReference type="EC" id="2.7.7.65" evidence="1"/>
<dbReference type="NCBIfam" id="TIGR00254">
    <property type="entry name" value="GGDEF"/>
    <property type="match status" value="1"/>
</dbReference>
<reference evidence="5" key="2">
    <citation type="submission" date="2020-12" db="EMBL/GenBank/DDBJ databases">
        <title>Oil enriched cultivation method for isolating marine PHA-producing bacteria.</title>
        <authorList>
            <person name="Zheng W."/>
            <person name="Yu S."/>
            <person name="Huang Y."/>
        </authorList>
    </citation>
    <scope>NUCLEOTIDE SEQUENCE</scope>
    <source>
        <strain evidence="5">SY-2-3</strain>
    </source>
</reference>
<dbReference type="Gene3D" id="3.30.70.270">
    <property type="match status" value="1"/>
</dbReference>
<dbReference type="GO" id="GO:0052621">
    <property type="term" value="F:diguanylate cyclase activity"/>
    <property type="evidence" value="ECO:0007669"/>
    <property type="project" value="UniProtKB-EC"/>
</dbReference>
<proteinExistence type="predicted"/>
<feature type="domain" description="GGDEF" evidence="4">
    <location>
        <begin position="224"/>
        <end position="356"/>
    </location>
</feature>
<sequence>MNTEQKGAVTGAANETAHQKATENALSALHRITSSRDLNFEQRVDAILKLGTGHFGLPIGIFSKIIDDQYEIQQALHPENALTPGTSFELGNTYCAHVVQADDVCGFHHVGESDIKTHPCYQNFGLEAYLGAPIMVDGERYGTLNFSSPQPTRPFTGEDIELVRLFASWLGHAIARVADLHALETARKELEHLATRDSLTGLYNRRYMQDCLKSELERTKRYGKQFVVGLLDFDNFKKLNDDYGHDTGDKALKLFAKVSSALMRDTDIIARWGNEEFLILMPETGAAGALKYLQRLTDRVRESDFHAGDEELQLSLSIGLGIAEPDDTVDSLVARADIAMYESKQAGRDTIRQRELD</sequence>
<keyword evidence="7" id="KW-1185">Reference proteome</keyword>
<dbReference type="PANTHER" id="PTHR45138">
    <property type="entry name" value="REGULATORY COMPONENTS OF SENSORY TRANSDUCTION SYSTEM"/>
    <property type="match status" value="1"/>
</dbReference>
<evidence type="ECO:0000259" key="4">
    <source>
        <dbReference type="PROSITE" id="PS50887"/>
    </source>
</evidence>
<name>A0A8I1SGR5_9PROT</name>
<dbReference type="Proteomes" id="UP000233365">
    <property type="component" value="Unassembled WGS sequence"/>
</dbReference>
<reference evidence="6 7" key="1">
    <citation type="submission" date="2017-11" db="EMBL/GenBank/DDBJ databases">
        <title>Biodiversity and function of Thalassospira species in the particle-attached aromatic-hydrocarbon-degrading consortia from the surface seawater of the China South Sea.</title>
        <authorList>
            <person name="Dong C."/>
            <person name="Liu R."/>
            <person name="Shao Z."/>
        </authorList>
    </citation>
    <scope>NUCLEOTIDE SEQUENCE [LARGE SCALE GENOMIC DNA]</scope>
    <source>
        <strain evidence="6 7">139Z-12</strain>
    </source>
</reference>
<evidence type="ECO:0000313" key="7">
    <source>
        <dbReference type="Proteomes" id="UP000233365"/>
    </source>
</evidence>
<evidence type="ECO:0000256" key="1">
    <source>
        <dbReference type="ARBA" id="ARBA00012528"/>
    </source>
</evidence>
<feature type="region of interest" description="Disordered" evidence="3">
    <location>
        <begin position="1"/>
        <end position="20"/>
    </location>
</feature>